<dbReference type="PANTHER" id="PTHR39185">
    <property type="entry name" value="SWARMING MOTILITY PROTEIN SWRD"/>
    <property type="match status" value="1"/>
</dbReference>
<dbReference type="EMBL" id="FNFP01000002">
    <property type="protein sequence ID" value="SDK45535.1"/>
    <property type="molecule type" value="Genomic_DNA"/>
</dbReference>
<dbReference type="Proteomes" id="UP000198718">
    <property type="component" value="Unassembled WGS sequence"/>
</dbReference>
<keyword evidence="1" id="KW-0966">Cell projection</keyword>
<protein>
    <submittedName>
        <fullName evidence="1">Flagellar protein FlbD</fullName>
    </submittedName>
</protein>
<dbReference type="RefSeq" id="WP_090552352.1">
    <property type="nucleotide sequence ID" value="NZ_FNFP01000002.1"/>
</dbReference>
<reference evidence="1 2" key="1">
    <citation type="submission" date="2016-10" db="EMBL/GenBank/DDBJ databases">
        <authorList>
            <person name="de Groot N.N."/>
        </authorList>
    </citation>
    <scope>NUCLEOTIDE SEQUENCE [LARGE SCALE GENOMIC DNA]</scope>
    <source>
        <strain evidence="1 2">DSM 18346</strain>
    </source>
</reference>
<keyword evidence="2" id="KW-1185">Reference proteome</keyword>
<evidence type="ECO:0000313" key="2">
    <source>
        <dbReference type="Proteomes" id="UP000198718"/>
    </source>
</evidence>
<dbReference type="STRING" id="393762.SAMN05660472_01332"/>
<dbReference type="AlphaFoldDB" id="A0A1G9C2M8"/>
<sequence>MIKVKRLNNSEILLNCELIEIIEETPDTIITLINGHKIVVIESADEVLNKIISYKRRIYGVHPQNQEKAYGKEV</sequence>
<accession>A0A1G9C2M8</accession>
<dbReference type="InterPro" id="IPR009384">
    <property type="entry name" value="SwrD-like"/>
</dbReference>
<proteinExistence type="predicted"/>
<organism evidence="1 2">
    <name type="scientific">Natronincola ferrireducens</name>
    <dbReference type="NCBI Taxonomy" id="393762"/>
    <lineage>
        <taxon>Bacteria</taxon>
        <taxon>Bacillati</taxon>
        <taxon>Bacillota</taxon>
        <taxon>Clostridia</taxon>
        <taxon>Peptostreptococcales</taxon>
        <taxon>Natronincolaceae</taxon>
        <taxon>Natronincola</taxon>
    </lineage>
</organism>
<keyword evidence="1" id="KW-0282">Flagellum</keyword>
<keyword evidence="1" id="KW-0969">Cilium</keyword>
<gene>
    <name evidence="1" type="ORF">SAMN05660472_01332</name>
</gene>
<evidence type="ECO:0000313" key="1">
    <source>
        <dbReference type="EMBL" id="SDK45535.1"/>
    </source>
</evidence>
<dbReference type="Pfam" id="PF06289">
    <property type="entry name" value="FlbD"/>
    <property type="match status" value="1"/>
</dbReference>
<dbReference type="PANTHER" id="PTHR39185:SF1">
    <property type="entry name" value="SWARMING MOTILITY PROTEIN SWRD"/>
    <property type="match status" value="1"/>
</dbReference>
<dbReference type="OrthoDB" id="9799862at2"/>
<name>A0A1G9C2M8_9FIRM</name>